<dbReference type="EC" id="3.1.26.4" evidence="5 11"/>
<dbReference type="InterPro" id="IPR022892">
    <property type="entry name" value="RNaseHI"/>
</dbReference>
<evidence type="ECO:0000313" key="15">
    <source>
        <dbReference type="Proteomes" id="UP000460221"/>
    </source>
</evidence>
<gene>
    <name evidence="11 14" type="primary">rnhA</name>
    <name evidence="14" type="ORF">GIS00_26300</name>
</gene>
<dbReference type="GO" id="GO:0000287">
    <property type="term" value="F:magnesium ion binding"/>
    <property type="evidence" value="ECO:0007669"/>
    <property type="project" value="UniProtKB-UniRule"/>
</dbReference>
<accession>A0A7K1FVR0</accession>
<evidence type="ECO:0000256" key="12">
    <source>
        <dbReference type="SAM" id="MobiDB-lite"/>
    </source>
</evidence>
<comment type="similarity">
    <text evidence="3 11">Belongs to the RNase H family.</text>
</comment>
<keyword evidence="15" id="KW-1185">Reference proteome</keyword>
<comment type="catalytic activity">
    <reaction evidence="1 11">
        <text>Endonucleolytic cleavage to 5'-phosphomonoester.</text>
        <dbReference type="EC" id="3.1.26.4"/>
    </reaction>
</comment>
<dbReference type="InterPro" id="IPR050092">
    <property type="entry name" value="RNase_H"/>
</dbReference>
<comment type="caution">
    <text evidence="14">The sequence shown here is derived from an EMBL/GenBank/DDBJ whole genome shotgun (WGS) entry which is preliminary data.</text>
</comment>
<sequence>MWTDGACKGNPGVGGWGALLRSGSHEKELWGGEAVTTNNRMELFAVIQALRALKRPSDVVLHVDSTYVMKGISDWIAGWKRNGWRTAAKQPVKNDDLWRLLDEEVARHRVRWVWVKGHAGDPGNERADQLANRGVDDVRSGARS</sequence>
<evidence type="ECO:0000256" key="3">
    <source>
        <dbReference type="ARBA" id="ARBA00005300"/>
    </source>
</evidence>
<dbReference type="FunFam" id="3.30.420.10:FF:000089">
    <property type="entry name" value="Ribonuclease H"/>
    <property type="match status" value="1"/>
</dbReference>
<protein>
    <recommendedName>
        <fullName evidence="5 11">Ribonuclease H</fullName>
        <shortName evidence="11">RNase H</shortName>
        <ecNumber evidence="5 11">3.1.26.4</ecNumber>
    </recommendedName>
</protein>
<feature type="binding site" evidence="11">
    <location>
        <position position="42"/>
    </location>
    <ligand>
        <name>Mg(2+)</name>
        <dbReference type="ChEBI" id="CHEBI:18420"/>
        <label>1</label>
    </ligand>
</feature>
<organism evidence="14 15">
    <name type="scientific">Nakamurella alba</name>
    <dbReference type="NCBI Taxonomy" id="2665158"/>
    <lineage>
        <taxon>Bacteria</taxon>
        <taxon>Bacillati</taxon>
        <taxon>Actinomycetota</taxon>
        <taxon>Actinomycetes</taxon>
        <taxon>Nakamurellales</taxon>
        <taxon>Nakamurellaceae</taxon>
        <taxon>Nakamurella</taxon>
    </lineage>
</organism>
<evidence type="ECO:0000256" key="6">
    <source>
        <dbReference type="ARBA" id="ARBA00022722"/>
    </source>
</evidence>
<dbReference type="HAMAP" id="MF_00042">
    <property type="entry name" value="RNase_H"/>
    <property type="match status" value="1"/>
</dbReference>
<evidence type="ECO:0000256" key="7">
    <source>
        <dbReference type="ARBA" id="ARBA00022723"/>
    </source>
</evidence>
<evidence type="ECO:0000256" key="2">
    <source>
        <dbReference type="ARBA" id="ARBA00004065"/>
    </source>
</evidence>
<dbReference type="CDD" id="cd09278">
    <property type="entry name" value="RNase_HI_prokaryote_like"/>
    <property type="match status" value="1"/>
</dbReference>
<feature type="domain" description="RNase H type-1" evidence="13">
    <location>
        <begin position="1"/>
        <end position="136"/>
    </location>
</feature>
<feature type="binding site" evidence="11">
    <location>
        <position position="4"/>
    </location>
    <ligand>
        <name>Mg(2+)</name>
        <dbReference type="ChEBI" id="CHEBI:18420"/>
        <label>2</label>
    </ligand>
</feature>
<reference evidence="14 15" key="1">
    <citation type="submission" date="2019-11" db="EMBL/GenBank/DDBJ databases">
        <authorList>
            <person name="Jiang L.-Q."/>
        </authorList>
    </citation>
    <scope>NUCLEOTIDE SEQUENCE [LARGE SCALE GENOMIC DNA]</scope>
    <source>
        <strain evidence="14 15">YIM 132087</strain>
    </source>
</reference>
<dbReference type="NCBIfam" id="NF001236">
    <property type="entry name" value="PRK00203.1"/>
    <property type="match status" value="1"/>
</dbReference>
<keyword evidence="11" id="KW-0963">Cytoplasm</keyword>
<dbReference type="AlphaFoldDB" id="A0A7K1FVR0"/>
<dbReference type="InterPro" id="IPR002156">
    <property type="entry name" value="RNaseH_domain"/>
</dbReference>
<dbReference type="PANTHER" id="PTHR10642:SF26">
    <property type="entry name" value="RIBONUCLEASE H1"/>
    <property type="match status" value="1"/>
</dbReference>
<dbReference type="Pfam" id="PF00075">
    <property type="entry name" value="RNase_H"/>
    <property type="match status" value="1"/>
</dbReference>
<evidence type="ECO:0000256" key="9">
    <source>
        <dbReference type="ARBA" id="ARBA00022801"/>
    </source>
</evidence>
<dbReference type="Proteomes" id="UP000460221">
    <property type="component" value="Unassembled WGS sequence"/>
</dbReference>
<dbReference type="InterPro" id="IPR012337">
    <property type="entry name" value="RNaseH-like_sf"/>
</dbReference>
<dbReference type="GO" id="GO:0003676">
    <property type="term" value="F:nucleic acid binding"/>
    <property type="evidence" value="ECO:0007669"/>
    <property type="project" value="InterPro"/>
</dbReference>
<dbReference type="GO" id="GO:0004523">
    <property type="term" value="F:RNA-DNA hybrid ribonuclease activity"/>
    <property type="evidence" value="ECO:0007669"/>
    <property type="project" value="UniProtKB-UniRule"/>
</dbReference>
<keyword evidence="9 11" id="KW-0378">Hydrolase</keyword>
<comment type="function">
    <text evidence="2 11">Endonuclease that specifically degrades the RNA of RNA-DNA hybrids.</text>
</comment>
<keyword evidence="10 11" id="KW-0460">Magnesium</keyword>
<dbReference type="SUPFAM" id="SSF53098">
    <property type="entry name" value="Ribonuclease H-like"/>
    <property type="match status" value="1"/>
</dbReference>
<evidence type="ECO:0000256" key="10">
    <source>
        <dbReference type="ARBA" id="ARBA00022842"/>
    </source>
</evidence>
<evidence type="ECO:0000256" key="4">
    <source>
        <dbReference type="ARBA" id="ARBA00011245"/>
    </source>
</evidence>
<evidence type="ECO:0000256" key="8">
    <source>
        <dbReference type="ARBA" id="ARBA00022759"/>
    </source>
</evidence>
<feature type="binding site" evidence="11">
    <location>
        <position position="128"/>
    </location>
    <ligand>
        <name>Mg(2+)</name>
        <dbReference type="ChEBI" id="CHEBI:18420"/>
        <label>2</label>
    </ligand>
</feature>
<dbReference type="EMBL" id="WLYK01000020">
    <property type="protein sequence ID" value="MTD17449.1"/>
    <property type="molecule type" value="Genomic_DNA"/>
</dbReference>
<evidence type="ECO:0000256" key="1">
    <source>
        <dbReference type="ARBA" id="ARBA00000077"/>
    </source>
</evidence>
<keyword evidence="7 11" id="KW-0479">Metal-binding</keyword>
<comment type="subunit">
    <text evidence="4 11">Monomer.</text>
</comment>
<comment type="cofactor">
    <cofactor evidence="11">
        <name>Mg(2+)</name>
        <dbReference type="ChEBI" id="CHEBI:18420"/>
    </cofactor>
    <text evidence="11">Binds 1 Mg(2+) ion per subunit. May bind a second metal ion at a regulatory site, or after substrate binding.</text>
</comment>
<dbReference type="PANTHER" id="PTHR10642">
    <property type="entry name" value="RIBONUCLEASE H1"/>
    <property type="match status" value="1"/>
</dbReference>
<proteinExistence type="inferred from homology"/>
<keyword evidence="6 11" id="KW-0540">Nuclease</keyword>
<feature type="binding site" evidence="11">
    <location>
        <position position="4"/>
    </location>
    <ligand>
        <name>Mg(2+)</name>
        <dbReference type="ChEBI" id="CHEBI:18420"/>
        <label>1</label>
    </ligand>
</feature>
<evidence type="ECO:0000256" key="11">
    <source>
        <dbReference type="HAMAP-Rule" id="MF_00042"/>
    </source>
</evidence>
<keyword evidence="8 11" id="KW-0255">Endonuclease</keyword>
<dbReference type="InterPro" id="IPR036397">
    <property type="entry name" value="RNaseH_sf"/>
</dbReference>
<evidence type="ECO:0000256" key="5">
    <source>
        <dbReference type="ARBA" id="ARBA00012180"/>
    </source>
</evidence>
<dbReference type="GO" id="GO:0005737">
    <property type="term" value="C:cytoplasm"/>
    <property type="evidence" value="ECO:0007669"/>
    <property type="project" value="UniProtKB-SubCell"/>
</dbReference>
<dbReference type="GO" id="GO:0043137">
    <property type="term" value="P:DNA replication, removal of RNA primer"/>
    <property type="evidence" value="ECO:0007669"/>
    <property type="project" value="TreeGrafter"/>
</dbReference>
<dbReference type="Gene3D" id="3.30.420.10">
    <property type="entry name" value="Ribonuclease H-like superfamily/Ribonuclease H"/>
    <property type="match status" value="1"/>
</dbReference>
<comment type="subcellular location">
    <subcellularLocation>
        <location evidence="11">Cytoplasm</location>
    </subcellularLocation>
</comment>
<evidence type="ECO:0000313" key="14">
    <source>
        <dbReference type="EMBL" id="MTD17449.1"/>
    </source>
</evidence>
<feature type="binding site" evidence="11">
    <location>
        <position position="64"/>
    </location>
    <ligand>
        <name>Mg(2+)</name>
        <dbReference type="ChEBI" id="CHEBI:18420"/>
        <label>1</label>
    </ligand>
</feature>
<name>A0A7K1FVR0_9ACTN</name>
<feature type="region of interest" description="Disordered" evidence="12">
    <location>
        <begin position="123"/>
        <end position="144"/>
    </location>
</feature>
<dbReference type="PROSITE" id="PS50879">
    <property type="entry name" value="RNASE_H_1"/>
    <property type="match status" value="1"/>
</dbReference>
<evidence type="ECO:0000259" key="13">
    <source>
        <dbReference type="PROSITE" id="PS50879"/>
    </source>
</evidence>